<evidence type="ECO:0000313" key="2">
    <source>
        <dbReference type="EMBL" id="KAG0460288.1"/>
    </source>
</evidence>
<protein>
    <submittedName>
        <fullName evidence="2">Uncharacterized protein</fullName>
    </submittedName>
</protein>
<gene>
    <name evidence="2" type="ORF">HPP92_023416</name>
</gene>
<sequence length="50" mass="5630">MLAHDPGKRLAISQMLSRRLVLYSLSASSYRSKLGVGGWPGESRRKKKKK</sequence>
<dbReference type="Proteomes" id="UP000639772">
    <property type="component" value="Chromosome 12"/>
</dbReference>
<comment type="caution">
    <text evidence="2">The sequence shown here is derived from an EMBL/GenBank/DDBJ whole genome shotgun (WGS) entry which is preliminary data.</text>
</comment>
<dbReference type="AlphaFoldDB" id="A0A835PWJ2"/>
<evidence type="ECO:0000256" key="1">
    <source>
        <dbReference type="SAM" id="MobiDB-lite"/>
    </source>
</evidence>
<feature type="region of interest" description="Disordered" evidence="1">
    <location>
        <begin position="31"/>
        <end position="50"/>
    </location>
</feature>
<name>A0A835PWJ2_VANPL</name>
<proteinExistence type="predicted"/>
<evidence type="ECO:0000313" key="3">
    <source>
        <dbReference type="Proteomes" id="UP000639772"/>
    </source>
</evidence>
<reference evidence="2 3" key="1">
    <citation type="journal article" date="2020" name="Nat. Food">
        <title>A phased Vanilla planifolia genome enables genetic improvement of flavour and production.</title>
        <authorList>
            <person name="Hasing T."/>
            <person name="Tang H."/>
            <person name="Brym M."/>
            <person name="Khazi F."/>
            <person name="Huang T."/>
            <person name="Chambers A.H."/>
        </authorList>
    </citation>
    <scope>NUCLEOTIDE SEQUENCE [LARGE SCALE GENOMIC DNA]</scope>
    <source>
        <tissue evidence="2">Leaf</tissue>
    </source>
</reference>
<organism evidence="2 3">
    <name type="scientific">Vanilla planifolia</name>
    <name type="common">Vanilla</name>
    <dbReference type="NCBI Taxonomy" id="51239"/>
    <lineage>
        <taxon>Eukaryota</taxon>
        <taxon>Viridiplantae</taxon>
        <taxon>Streptophyta</taxon>
        <taxon>Embryophyta</taxon>
        <taxon>Tracheophyta</taxon>
        <taxon>Spermatophyta</taxon>
        <taxon>Magnoliopsida</taxon>
        <taxon>Liliopsida</taxon>
        <taxon>Asparagales</taxon>
        <taxon>Orchidaceae</taxon>
        <taxon>Vanilloideae</taxon>
        <taxon>Vanilleae</taxon>
        <taxon>Vanilla</taxon>
    </lineage>
</organism>
<dbReference type="EMBL" id="JADCNM010000012">
    <property type="protein sequence ID" value="KAG0460288.1"/>
    <property type="molecule type" value="Genomic_DNA"/>
</dbReference>
<accession>A0A835PWJ2</accession>